<dbReference type="EMBL" id="CM042011">
    <property type="protein sequence ID" value="KAI3768788.1"/>
    <property type="molecule type" value="Genomic_DNA"/>
</dbReference>
<dbReference type="Proteomes" id="UP001055811">
    <property type="component" value="Linkage Group LG03"/>
</dbReference>
<reference evidence="1 2" key="2">
    <citation type="journal article" date="2022" name="Mol. Ecol. Resour.">
        <title>The genomes of chicory, endive, great burdock and yacon provide insights into Asteraceae paleo-polyploidization history and plant inulin production.</title>
        <authorList>
            <person name="Fan W."/>
            <person name="Wang S."/>
            <person name="Wang H."/>
            <person name="Wang A."/>
            <person name="Jiang F."/>
            <person name="Liu H."/>
            <person name="Zhao H."/>
            <person name="Xu D."/>
            <person name="Zhang Y."/>
        </authorList>
    </citation>
    <scope>NUCLEOTIDE SEQUENCE [LARGE SCALE GENOMIC DNA]</scope>
    <source>
        <strain evidence="2">cv. Punajuju</strain>
        <tissue evidence="1">Leaves</tissue>
    </source>
</reference>
<keyword evidence="2" id="KW-1185">Reference proteome</keyword>
<organism evidence="1 2">
    <name type="scientific">Cichorium intybus</name>
    <name type="common">Chicory</name>
    <dbReference type="NCBI Taxonomy" id="13427"/>
    <lineage>
        <taxon>Eukaryota</taxon>
        <taxon>Viridiplantae</taxon>
        <taxon>Streptophyta</taxon>
        <taxon>Embryophyta</taxon>
        <taxon>Tracheophyta</taxon>
        <taxon>Spermatophyta</taxon>
        <taxon>Magnoliopsida</taxon>
        <taxon>eudicotyledons</taxon>
        <taxon>Gunneridae</taxon>
        <taxon>Pentapetalae</taxon>
        <taxon>asterids</taxon>
        <taxon>campanulids</taxon>
        <taxon>Asterales</taxon>
        <taxon>Asteraceae</taxon>
        <taxon>Cichorioideae</taxon>
        <taxon>Cichorieae</taxon>
        <taxon>Cichoriinae</taxon>
        <taxon>Cichorium</taxon>
    </lineage>
</organism>
<reference evidence="2" key="1">
    <citation type="journal article" date="2022" name="Mol. Ecol. Resour.">
        <title>The genomes of chicory, endive, great burdock and yacon provide insights into Asteraceae palaeo-polyploidization history and plant inulin production.</title>
        <authorList>
            <person name="Fan W."/>
            <person name="Wang S."/>
            <person name="Wang H."/>
            <person name="Wang A."/>
            <person name="Jiang F."/>
            <person name="Liu H."/>
            <person name="Zhao H."/>
            <person name="Xu D."/>
            <person name="Zhang Y."/>
        </authorList>
    </citation>
    <scope>NUCLEOTIDE SEQUENCE [LARGE SCALE GENOMIC DNA]</scope>
    <source>
        <strain evidence="2">cv. Punajuju</strain>
    </source>
</reference>
<evidence type="ECO:0000313" key="1">
    <source>
        <dbReference type="EMBL" id="KAI3768788.1"/>
    </source>
</evidence>
<proteinExistence type="predicted"/>
<comment type="caution">
    <text evidence="1">The sequence shown here is derived from an EMBL/GenBank/DDBJ whole genome shotgun (WGS) entry which is preliminary data.</text>
</comment>
<protein>
    <submittedName>
        <fullName evidence="1">Uncharacterized protein</fullName>
    </submittedName>
</protein>
<evidence type="ECO:0000313" key="2">
    <source>
        <dbReference type="Proteomes" id="UP001055811"/>
    </source>
</evidence>
<gene>
    <name evidence="1" type="ORF">L2E82_19622</name>
</gene>
<name>A0ACB9FBQ1_CICIN</name>
<sequence length="111" mass="12654">MKLLIKKSFNTTGKKAAFKGGRKAAKISLQKCIRSSGKLVAIVFKSKPMTEEKEVTQEEYERGKRWGTTDLKKVKLDEEAKRVTKFLFINLHAPRHQNLPFVSGRTITSNM</sequence>
<accession>A0ACB9FBQ1</accession>